<accession>A0A6A6T0C1</accession>
<feature type="chain" id="PRO_5025658957" evidence="1">
    <location>
        <begin position="18"/>
        <end position="195"/>
    </location>
</feature>
<dbReference type="SUPFAM" id="SSF55797">
    <property type="entry name" value="PR-1-like"/>
    <property type="match status" value="1"/>
</dbReference>
<evidence type="ECO:0000259" key="2">
    <source>
        <dbReference type="SMART" id="SM00198"/>
    </source>
</evidence>
<protein>
    <submittedName>
        <fullName evidence="3">PR-1-like protein</fullName>
    </submittedName>
</protein>
<dbReference type="InterPro" id="IPR035940">
    <property type="entry name" value="CAP_sf"/>
</dbReference>
<evidence type="ECO:0000313" key="4">
    <source>
        <dbReference type="Proteomes" id="UP000799324"/>
    </source>
</evidence>
<dbReference type="GO" id="GO:0005576">
    <property type="term" value="C:extracellular region"/>
    <property type="evidence" value="ECO:0007669"/>
    <property type="project" value="InterPro"/>
</dbReference>
<dbReference type="PANTHER" id="PTHR10334">
    <property type="entry name" value="CYSTEINE-RICH SECRETORY PROTEIN-RELATED"/>
    <property type="match status" value="1"/>
</dbReference>
<sequence length="195" mass="22129">MKLPTLLALALGHLVVASPTKRNQVDGAAPKIDDPNFISRVMDAHWYWRRIHCAQDLTWDPALAQAAFDSVNACTEHPQHDRGGSNLSSMGPAPGHYDEWLRAAREMVQGWHEEELKYPYDNPTWDTAWGHFTQVVWRNTSHLGCAMAHCGDVEFPARLYCFYESPGNVLSDGMTEFKANVWPMVCKDPDQKRPH</sequence>
<feature type="signal peptide" evidence="1">
    <location>
        <begin position="1"/>
        <end position="17"/>
    </location>
</feature>
<dbReference type="Proteomes" id="UP000799324">
    <property type="component" value="Unassembled WGS sequence"/>
</dbReference>
<keyword evidence="1" id="KW-0732">Signal</keyword>
<dbReference type="PRINTS" id="PR00838">
    <property type="entry name" value="V5ALLERGEN"/>
</dbReference>
<organism evidence="3 4">
    <name type="scientific">Lophiostoma macrostomum CBS 122681</name>
    <dbReference type="NCBI Taxonomy" id="1314788"/>
    <lineage>
        <taxon>Eukaryota</taxon>
        <taxon>Fungi</taxon>
        <taxon>Dikarya</taxon>
        <taxon>Ascomycota</taxon>
        <taxon>Pezizomycotina</taxon>
        <taxon>Dothideomycetes</taxon>
        <taxon>Pleosporomycetidae</taxon>
        <taxon>Pleosporales</taxon>
        <taxon>Lophiostomataceae</taxon>
        <taxon>Lophiostoma</taxon>
    </lineage>
</organism>
<dbReference type="PRINTS" id="PR00837">
    <property type="entry name" value="V5TPXLIKE"/>
</dbReference>
<dbReference type="InterPro" id="IPR001283">
    <property type="entry name" value="CRISP-related"/>
</dbReference>
<reference evidence="3" key="1">
    <citation type="journal article" date="2020" name="Stud. Mycol.">
        <title>101 Dothideomycetes genomes: a test case for predicting lifestyles and emergence of pathogens.</title>
        <authorList>
            <person name="Haridas S."/>
            <person name="Albert R."/>
            <person name="Binder M."/>
            <person name="Bloem J."/>
            <person name="Labutti K."/>
            <person name="Salamov A."/>
            <person name="Andreopoulos B."/>
            <person name="Baker S."/>
            <person name="Barry K."/>
            <person name="Bills G."/>
            <person name="Bluhm B."/>
            <person name="Cannon C."/>
            <person name="Castanera R."/>
            <person name="Culley D."/>
            <person name="Daum C."/>
            <person name="Ezra D."/>
            <person name="Gonzalez J."/>
            <person name="Henrissat B."/>
            <person name="Kuo A."/>
            <person name="Liang C."/>
            <person name="Lipzen A."/>
            <person name="Lutzoni F."/>
            <person name="Magnuson J."/>
            <person name="Mondo S."/>
            <person name="Nolan M."/>
            <person name="Ohm R."/>
            <person name="Pangilinan J."/>
            <person name="Park H.-J."/>
            <person name="Ramirez L."/>
            <person name="Alfaro M."/>
            <person name="Sun H."/>
            <person name="Tritt A."/>
            <person name="Yoshinaga Y."/>
            <person name="Zwiers L.-H."/>
            <person name="Turgeon B."/>
            <person name="Goodwin S."/>
            <person name="Spatafora J."/>
            <person name="Crous P."/>
            <person name="Grigoriev I."/>
        </authorList>
    </citation>
    <scope>NUCLEOTIDE SEQUENCE</scope>
    <source>
        <strain evidence="3">CBS 122681</strain>
    </source>
</reference>
<dbReference type="Pfam" id="PF00188">
    <property type="entry name" value="CAP"/>
    <property type="match status" value="1"/>
</dbReference>
<dbReference type="SMART" id="SM00198">
    <property type="entry name" value="SCP"/>
    <property type="match status" value="1"/>
</dbReference>
<feature type="domain" description="SCP" evidence="2">
    <location>
        <begin position="36"/>
        <end position="171"/>
    </location>
</feature>
<evidence type="ECO:0000256" key="1">
    <source>
        <dbReference type="SAM" id="SignalP"/>
    </source>
</evidence>
<dbReference type="OrthoDB" id="337038at2759"/>
<dbReference type="AlphaFoldDB" id="A0A6A6T0C1"/>
<name>A0A6A6T0C1_9PLEO</name>
<dbReference type="InterPro" id="IPR014044">
    <property type="entry name" value="CAP_dom"/>
</dbReference>
<gene>
    <name evidence="3" type="ORF">K491DRAFT_706223</name>
</gene>
<keyword evidence="4" id="KW-1185">Reference proteome</keyword>
<dbReference type="Gene3D" id="3.40.33.10">
    <property type="entry name" value="CAP"/>
    <property type="match status" value="1"/>
</dbReference>
<evidence type="ECO:0000313" key="3">
    <source>
        <dbReference type="EMBL" id="KAF2652757.1"/>
    </source>
</evidence>
<dbReference type="InterPro" id="IPR002413">
    <property type="entry name" value="V5_allergen-like"/>
</dbReference>
<dbReference type="EMBL" id="MU004394">
    <property type="protein sequence ID" value="KAF2652757.1"/>
    <property type="molecule type" value="Genomic_DNA"/>
</dbReference>
<dbReference type="InterPro" id="IPR018244">
    <property type="entry name" value="Allrgn_V5/Tpx1_CS"/>
</dbReference>
<proteinExistence type="predicted"/>
<dbReference type="PROSITE" id="PS01009">
    <property type="entry name" value="CRISP_1"/>
    <property type="match status" value="1"/>
</dbReference>